<dbReference type="AlphaFoldDB" id="A0A9D1NA38"/>
<dbReference type="GO" id="GO:0046110">
    <property type="term" value="P:xanthine metabolic process"/>
    <property type="evidence" value="ECO:0007669"/>
    <property type="project" value="UniProtKB-UniRule"/>
</dbReference>
<dbReference type="PANTHER" id="PTHR43864">
    <property type="entry name" value="HYPOXANTHINE/GUANINE PHOSPHORIBOSYLTRANSFERASE"/>
    <property type="match status" value="1"/>
</dbReference>
<keyword evidence="3 5" id="KW-0808">Transferase</keyword>
<feature type="binding site" evidence="5">
    <location>
        <begin position="128"/>
        <end position="132"/>
    </location>
    <ligand>
        <name>5-phospho-alpha-D-ribose 1-diphosphate</name>
        <dbReference type="ChEBI" id="CHEBI:58017"/>
    </ligand>
</feature>
<dbReference type="GO" id="GO:0000310">
    <property type="term" value="F:xanthine phosphoribosyltransferase activity"/>
    <property type="evidence" value="ECO:0007669"/>
    <property type="project" value="UniProtKB-UniRule"/>
</dbReference>
<dbReference type="Proteomes" id="UP000886857">
    <property type="component" value="Unassembled WGS sequence"/>
</dbReference>
<dbReference type="EC" id="2.4.2.22" evidence="5 6"/>
<evidence type="ECO:0000259" key="7">
    <source>
        <dbReference type="Pfam" id="PF00156"/>
    </source>
</evidence>
<dbReference type="PANTHER" id="PTHR43864:SF1">
    <property type="entry name" value="XANTHINE PHOSPHORIBOSYLTRANSFERASE"/>
    <property type="match status" value="1"/>
</dbReference>
<dbReference type="CDD" id="cd06223">
    <property type="entry name" value="PRTases_typeI"/>
    <property type="match status" value="1"/>
</dbReference>
<proteinExistence type="inferred from homology"/>
<evidence type="ECO:0000256" key="3">
    <source>
        <dbReference type="ARBA" id="ARBA00022679"/>
    </source>
</evidence>
<sequence>MKLLEERILRDGKVYPGEVLKVGGFLNHLIDDGLLEEIGKDIHAHFSGDGVTKLMTIEASGIAIACYAARHFHAPVLFAKKSKTANISSDCYTTEVVSYTHGGKSTVFVEKEYLRAGDRVLIIDDFLAHGEALRGLIELVRQAGAELVGCAVAVEKGFQGGGDELRAKGVRVYSLAIIDSMTDDEIVFRSEDGSAS</sequence>
<organism evidence="8 9">
    <name type="scientific">Candidatus Limadaptatus stercoripullorum</name>
    <dbReference type="NCBI Taxonomy" id="2840846"/>
    <lineage>
        <taxon>Bacteria</taxon>
        <taxon>Bacillati</taxon>
        <taxon>Bacillota</taxon>
        <taxon>Clostridia</taxon>
        <taxon>Eubacteriales</taxon>
        <taxon>Candidatus Limadaptatus</taxon>
    </lineage>
</organism>
<comment type="subunit">
    <text evidence="5">Homodimer.</text>
</comment>
<keyword evidence="4 5" id="KW-0660">Purine salvage</keyword>
<keyword evidence="2 5" id="KW-0328">Glycosyltransferase</keyword>
<dbReference type="SUPFAM" id="SSF53271">
    <property type="entry name" value="PRTase-like"/>
    <property type="match status" value="1"/>
</dbReference>
<dbReference type="Gene3D" id="3.40.50.2020">
    <property type="match status" value="1"/>
</dbReference>
<comment type="catalytic activity">
    <reaction evidence="5">
        <text>XMP + diphosphate = xanthine + 5-phospho-alpha-D-ribose 1-diphosphate</text>
        <dbReference type="Rhea" id="RHEA:10800"/>
        <dbReference type="ChEBI" id="CHEBI:17712"/>
        <dbReference type="ChEBI" id="CHEBI:33019"/>
        <dbReference type="ChEBI" id="CHEBI:57464"/>
        <dbReference type="ChEBI" id="CHEBI:58017"/>
        <dbReference type="EC" id="2.4.2.22"/>
    </reaction>
</comment>
<dbReference type="HAMAP" id="MF_01184">
    <property type="entry name" value="XPRTase"/>
    <property type="match status" value="1"/>
</dbReference>
<dbReference type="InterPro" id="IPR010079">
    <property type="entry name" value="Xanthine_PRibTrfase"/>
</dbReference>
<dbReference type="GO" id="GO:0006166">
    <property type="term" value="P:purine ribonucleoside salvage"/>
    <property type="evidence" value="ECO:0007669"/>
    <property type="project" value="UniProtKB-KW"/>
</dbReference>
<name>A0A9D1NA38_9FIRM</name>
<dbReference type="Pfam" id="PF00156">
    <property type="entry name" value="Pribosyltran"/>
    <property type="match status" value="1"/>
</dbReference>
<evidence type="ECO:0000256" key="2">
    <source>
        <dbReference type="ARBA" id="ARBA00022676"/>
    </source>
</evidence>
<evidence type="ECO:0000256" key="6">
    <source>
        <dbReference type="NCBIfam" id="TIGR01744"/>
    </source>
</evidence>
<comment type="function">
    <text evidence="5">Converts the preformed base xanthine, a product of nucleic acid breakdown, to xanthosine 5'-monophosphate (XMP), so it can be reused for RNA or DNA synthesis.</text>
</comment>
<evidence type="ECO:0000256" key="5">
    <source>
        <dbReference type="HAMAP-Rule" id="MF_01184"/>
    </source>
</evidence>
<evidence type="ECO:0000256" key="4">
    <source>
        <dbReference type="ARBA" id="ARBA00022726"/>
    </source>
</evidence>
<accession>A0A9D1NA38</accession>
<comment type="caution">
    <text evidence="8">The sequence shown here is derived from an EMBL/GenBank/DDBJ whole genome shotgun (WGS) entry which is preliminary data.</text>
</comment>
<dbReference type="EMBL" id="DVOE01000088">
    <property type="protein sequence ID" value="HIU99337.1"/>
    <property type="molecule type" value="Genomic_DNA"/>
</dbReference>
<comment type="similarity">
    <text evidence="5">Belongs to the purine/pyrimidine phosphoribosyltransferase family. Xpt subfamily.</text>
</comment>
<dbReference type="GO" id="GO:0032265">
    <property type="term" value="P:XMP salvage"/>
    <property type="evidence" value="ECO:0007669"/>
    <property type="project" value="UniProtKB-UniRule"/>
</dbReference>
<dbReference type="InterPro" id="IPR029057">
    <property type="entry name" value="PRTase-like"/>
</dbReference>
<evidence type="ECO:0000313" key="9">
    <source>
        <dbReference type="Proteomes" id="UP000886857"/>
    </source>
</evidence>
<dbReference type="InterPro" id="IPR000836">
    <property type="entry name" value="PRTase_dom"/>
</dbReference>
<gene>
    <name evidence="5" type="primary">xpt</name>
    <name evidence="8" type="ORF">IAC73_05805</name>
</gene>
<evidence type="ECO:0000256" key="1">
    <source>
        <dbReference type="ARBA" id="ARBA00022490"/>
    </source>
</evidence>
<reference evidence="8" key="2">
    <citation type="journal article" date="2021" name="PeerJ">
        <title>Extensive microbial diversity within the chicken gut microbiome revealed by metagenomics and culture.</title>
        <authorList>
            <person name="Gilroy R."/>
            <person name="Ravi A."/>
            <person name="Getino M."/>
            <person name="Pursley I."/>
            <person name="Horton D.L."/>
            <person name="Alikhan N.F."/>
            <person name="Baker D."/>
            <person name="Gharbi K."/>
            <person name="Hall N."/>
            <person name="Watson M."/>
            <person name="Adriaenssens E.M."/>
            <person name="Foster-Nyarko E."/>
            <person name="Jarju S."/>
            <person name="Secka A."/>
            <person name="Antonio M."/>
            <person name="Oren A."/>
            <person name="Chaudhuri R.R."/>
            <person name="La Ragione R."/>
            <person name="Hildebrand F."/>
            <person name="Pallen M.J."/>
        </authorList>
    </citation>
    <scope>NUCLEOTIDE SEQUENCE</scope>
    <source>
        <strain evidence="8">10406</strain>
    </source>
</reference>
<feature type="binding site" evidence="5">
    <location>
        <position position="20"/>
    </location>
    <ligand>
        <name>xanthine</name>
        <dbReference type="ChEBI" id="CHEBI:17712"/>
    </ligand>
</feature>
<protein>
    <recommendedName>
        <fullName evidence="5 6">Xanthine phosphoribosyltransferase</fullName>
        <shortName evidence="5">XPRTase</shortName>
        <ecNumber evidence="5 6">2.4.2.22</ecNumber>
    </recommendedName>
</protein>
<feature type="binding site" evidence="5">
    <location>
        <position position="156"/>
    </location>
    <ligand>
        <name>xanthine</name>
        <dbReference type="ChEBI" id="CHEBI:17712"/>
    </ligand>
</feature>
<comment type="pathway">
    <text evidence="5">Purine metabolism; XMP biosynthesis via salvage pathway; XMP from xanthine: step 1/1.</text>
</comment>
<dbReference type="InterPro" id="IPR050118">
    <property type="entry name" value="Pur/Pyrimidine_PRTase"/>
</dbReference>
<dbReference type="GO" id="GO:0005737">
    <property type="term" value="C:cytoplasm"/>
    <property type="evidence" value="ECO:0007669"/>
    <property type="project" value="UniProtKB-SubCell"/>
</dbReference>
<comment type="subcellular location">
    <subcellularLocation>
        <location evidence="5">Cytoplasm</location>
    </subcellularLocation>
</comment>
<feature type="binding site" evidence="5">
    <location>
        <position position="27"/>
    </location>
    <ligand>
        <name>xanthine</name>
        <dbReference type="ChEBI" id="CHEBI:17712"/>
    </ligand>
</feature>
<reference evidence="8" key="1">
    <citation type="submission" date="2020-10" db="EMBL/GenBank/DDBJ databases">
        <authorList>
            <person name="Gilroy R."/>
        </authorList>
    </citation>
    <scope>NUCLEOTIDE SEQUENCE</scope>
    <source>
        <strain evidence="8">10406</strain>
    </source>
</reference>
<dbReference type="NCBIfam" id="TIGR01744">
    <property type="entry name" value="XPRTase"/>
    <property type="match status" value="1"/>
</dbReference>
<dbReference type="NCBIfam" id="NF006671">
    <property type="entry name" value="PRK09219.1"/>
    <property type="match status" value="1"/>
</dbReference>
<keyword evidence="1 5" id="KW-0963">Cytoplasm</keyword>
<evidence type="ECO:0000313" key="8">
    <source>
        <dbReference type="EMBL" id="HIU99337.1"/>
    </source>
</evidence>
<feature type="domain" description="Phosphoribosyltransferase" evidence="7">
    <location>
        <begin position="40"/>
        <end position="157"/>
    </location>
</feature>